<dbReference type="PROSITE" id="PS00012">
    <property type="entry name" value="PHOSPHOPANTETHEINE"/>
    <property type="match status" value="1"/>
</dbReference>
<dbReference type="SUPFAM" id="SSF101173">
    <property type="entry name" value="Docking domain B of the erythromycin polyketide synthase (DEBS)"/>
    <property type="match status" value="1"/>
</dbReference>
<dbReference type="InterPro" id="IPR020841">
    <property type="entry name" value="PKS_Beta-ketoAc_synthase_dom"/>
</dbReference>
<dbReference type="InterPro" id="IPR029058">
    <property type="entry name" value="AB_hydrolase_fold"/>
</dbReference>
<keyword evidence="11" id="KW-1185">Reference proteome</keyword>
<dbReference type="InterPro" id="IPR018201">
    <property type="entry name" value="Ketoacyl_synth_AS"/>
</dbReference>
<evidence type="ECO:0000256" key="7">
    <source>
        <dbReference type="ARBA" id="ARBA00023315"/>
    </source>
</evidence>
<dbReference type="GO" id="GO:0031177">
    <property type="term" value="F:phosphopantetheine binding"/>
    <property type="evidence" value="ECO:0007669"/>
    <property type="project" value="InterPro"/>
</dbReference>
<feature type="domain" description="Ketosynthase family 3 (KS3)" evidence="9">
    <location>
        <begin position="43"/>
        <end position="467"/>
    </location>
</feature>
<dbReference type="InterPro" id="IPR020802">
    <property type="entry name" value="TesA-like"/>
</dbReference>
<dbReference type="Gene3D" id="1.10.1200.10">
    <property type="entry name" value="ACP-like"/>
    <property type="match status" value="1"/>
</dbReference>
<dbReference type="SUPFAM" id="SSF52151">
    <property type="entry name" value="FabD/lysophospholipase-like"/>
    <property type="match status" value="1"/>
</dbReference>
<dbReference type="FunFam" id="3.40.47.10:FF:000019">
    <property type="entry name" value="Polyketide synthase type I"/>
    <property type="match status" value="1"/>
</dbReference>
<keyword evidence="5" id="KW-0045">Antibiotic biosynthesis</keyword>
<evidence type="ECO:0000256" key="3">
    <source>
        <dbReference type="ARBA" id="ARBA00022553"/>
    </source>
</evidence>
<dbReference type="GO" id="GO:0006633">
    <property type="term" value="P:fatty acid biosynthetic process"/>
    <property type="evidence" value="ECO:0007669"/>
    <property type="project" value="InterPro"/>
</dbReference>
<dbReference type="Pfam" id="PF00975">
    <property type="entry name" value="Thioesterase"/>
    <property type="match status" value="1"/>
</dbReference>
<dbReference type="InterPro" id="IPR001227">
    <property type="entry name" value="Ac_transferase_dom_sf"/>
</dbReference>
<dbReference type="Pfam" id="PF16197">
    <property type="entry name" value="KAsynt_C_assoc"/>
    <property type="match status" value="1"/>
</dbReference>
<dbReference type="PANTHER" id="PTHR43775">
    <property type="entry name" value="FATTY ACID SYNTHASE"/>
    <property type="match status" value="1"/>
</dbReference>
<dbReference type="InterPro" id="IPR015083">
    <property type="entry name" value="NorB/c/GfsB-D-like_docking"/>
</dbReference>
<evidence type="ECO:0000256" key="2">
    <source>
        <dbReference type="ARBA" id="ARBA00022450"/>
    </source>
</evidence>
<dbReference type="InterPro" id="IPR009081">
    <property type="entry name" value="PP-bd_ACP"/>
</dbReference>
<dbReference type="InterPro" id="IPR016039">
    <property type="entry name" value="Thiolase-like"/>
</dbReference>
<feature type="domain" description="Carrier" evidence="8">
    <location>
        <begin position="914"/>
        <end position="989"/>
    </location>
</feature>
<dbReference type="PROSITE" id="PS50075">
    <property type="entry name" value="CARRIER"/>
    <property type="match status" value="1"/>
</dbReference>
<dbReference type="SUPFAM" id="SSF55048">
    <property type="entry name" value="Probable ACP-binding domain of malonyl-CoA ACP transacylase"/>
    <property type="match status" value="1"/>
</dbReference>
<dbReference type="CDD" id="cd00833">
    <property type="entry name" value="PKS"/>
    <property type="match status" value="1"/>
</dbReference>
<dbReference type="GO" id="GO:0004315">
    <property type="term" value="F:3-oxoacyl-[acyl-carrier-protein] synthase activity"/>
    <property type="evidence" value="ECO:0007669"/>
    <property type="project" value="InterPro"/>
</dbReference>
<dbReference type="PANTHER" id="PTHR43775:SF51">
    <property type="entry name" value="INACTIVE PHENOLPHTHIOCEROL SYNTHESIS POLYKETIDE SYNTHASE TYPE I PKS1-RELATED"/>
    <property type="match status" value="1"/>
</dbReference>
<dbReference type="Gene3D" id="3.30.70.3290">
    <property type="match status" value="1"/>
</dbReference>
<dbReference type="InterPro" id="IPR032821">
    <property type="entry name" value="PKS_assoc"/>
</dbReference>
<dbReference type="KEGG" id="ssyi:EKG83_24395"/>
<dbReference type="Pfam" id="PF00109">
    <property type="entry name" value="ketoacyl-synt"/>
    <property type="match status" value="1"/>
</dbReference>
<evidence type="ECO:0000259" key="8">
    <source>
        <dbReference type="PROSITE" id="PS50075"/>
    </source>
</evidence>
<keyword evidence="6" id="KW-0511">Multifunctional enzyme</keyword>
<dbReference type="InterPro" id="IPR016035">
    <property type="entry name" value="Acyl_Trfase/lysoPLipase"/>
</dbReference>
<proteinExistence type="predicted"/>
<dbReference type="Gene3D" id="3.40.366.10">
    <property type="entry name" value="Malonyl-Coenzyme A Acyl Carrier Protein, domain 2"/>
    <property type="match status" value="1"/>
</dbReference>
<dbReference type="GO" id="GO:0004312">
    <property type="term" value="F:fatty acid synthase activity"/>
    <property type="evidence" value="ECO:0007669"/>
    <property type="project" value="TreeGrafter"/>
</dbReference>
<dbReference type="Pfam" id="PF00698">
    <property type="entry name" value="Acyl_transf_1"/>
    <property type="match status" value="1"/>
</dbReference>
<dbReference type="Pfam" id="PF00550">
    <property type="entry name" value="PP-binding"/>
    <property type="match status" value="1"/>
</dbReference>
<keyword evidence="2" id="KW-0596">Phosphopantetheine</keyword>
<dbReference type="AlphaFoldDB" id="A0A5Q0H1Y1"/>
<evidence type="ECO:0000313" key="10">
    <source>
        <dbReference type="EMBL" id="QFZ20139.1"/>
    </source>
</evidence>
<accession>A0A5Q0H1Y1</accession>
<evidence type="ECO:0000256" key="5">
    <source>
        <dbReference type="ARBA" id="ARBA00023194"/>
    </source>
</evidence>
<dbReference type="InterPro" id="IPR001031">
    <property type="entry name" value="Thioesterase"/>
</dbReference>
<organism evidence="10 11">
    <name type="scientific">Saccharothrix syringae</name>
    <name type="common">Nocardiopsis syringae</name>
    <dbReference type="NCBI Taxonomy" id="103733"/>
    <lineage>
        <taxon>Bacteria</taxon>
        <taxon>Bacillati</taxon>
        <taxon>Actinomycetota</taxon>
        <taxon>Actinomycetes</taxon>
        <taxon>Pseudonocardiales</taxon>
        <taxon>Pseudonocardiaceae</taxon>
        <taxon>Saccharothrix</taxon>
    </lineage>
</organism>
<dbReference type="SMART" id="SM00823">
    <property type="entry name" value="PKS_PP"/>
    <property type="match status" value="1"/>
</dbReference>
<evidence type="ECO:0000256" key="6">
    <source>
        <dbReference type="ARBA" id="ARBA00023268"/>
    </source>
</evidence>
<dbReference type="InterPro" id="IPR036299">
    <property type="entry name" value="Polyketide_synth_docking_sf"/>
</dbReference>
<evidence type="ECO:0000256" key="1">
    <source>
        <dbReference type="ARBA" id="ARBA00001957"/>
    </source>
</evidence>
<dbReference type="InterPro" id="IPR016036">
    <property type="entry name" value="Malonyl_transacylase_ACP-bd"/>
</dbReference>
<evidence type="ECO:0000259" key="9">
    <source>
        <dbReference type="PROSITE" id="PS52004"/>
    </source>
</evidence>
<comment type="cofactor">
    <cofactor evidence="1">
        <name>pantetheine 4'-phosphate</name>
        <dbReference type="ChEBI" id="CHEBI:47942"/>
    </cofactor>
</comment>
<evidence type="ECO:0000313" key="11">
    <source>
        <dbReference type="Proteomes" id="UP000325787"/>
    </source>
</evidence>
<dbReference type="InterPro" id="IPR014043">
    <property type="entry name" value="Acyl_transferase_dom"/>
</dbReference>
<evidence type="ECO:0000256" key="4">
    <source>
        <dbReference type="ARBA" id="ARBA00022679"/>
    </source>
</evidence>
<dbReference type="Gene3D" id="3.40.50.1820">
    <property type="entry name" value="alpha/beta hydrolase"/>
    <property type="match status" value="1"/>
</dbReference>
<dbReference type="InterPro" id="IPR014030">
    <property type="entry name" value="Ketoacyl_synth_N"/>
</dbReference>
<dbReference type="SMART" id="SM00825">
    <property type="entry name" value="PKS_KS"/>
    <property type="match status" value="1"/>
</dbReference>
<dbReference type="SMART" id="SM00824">
    <property type="entry name" value="PKS_TE"/>
    <property type="match status" value="1"/>
</dbReference>
<dbReference type="PROSITE" id="PS00606">
    <property type="entry name" value="KS3_1"/>
    <property type="match status" value="1"/>
</dbReference>
<dbReference type="InterPro" id="IPR014031">
    <property type="entry name" value="Ketoacyl_synth_C"/>
</dbReference>
<dbReference type="SUPFAM" id="SSF53474">
    <property type="entry name" value="alpha/beta-Hydrolases"/>
    <property type="match status" value="1"/>
</dbReference>
<sequence length="1264" mass="132926">MRAQQGEPNGGGTEQKLRDYLKWVTADLVQARKRIQELENRRPEPVAVVGIGCRYPGGVRSPEDLWRLLDEGADVISGLPTDRGWDLDALYDPDPDRWGTCYATGGGFLDDVAGFDPLFFGISPREALAMDPQQRLLLQTSWEAVERAGIDPVSLRGSRTGVFVGSSVQDYARLLERSPGGLEGYFLTANASSVVSGRISYTLGLEGPAVTLDTACSSSLVALHLAAQALRAGDCALALAGGATVMATPGMLQVFSRQRGLSPDGRCRSFAEAADGTGFAEGAGVLLLERLSDAERHGRRVLALLTGSAVNQDGASNGLTAPNGPAQQRVIRGALDSALLRPADVDVVEAHGTGTRLGDPIEAQALLATYGQERDRPLWLGSLKSNIGHTQAAAGVAGVIKVVLSLRHGRVPRTLHAEERTRQVDWSSGAVELLTEARPWPAGDRPRRAGVSSFGASGTNAHVVVEEAPARPEPERGTAPPVVPWVLSARTGAALAAQATRLATVDADPVDVGLSLLSRSVFEHRAVVVGGGRGELVSGSVVSGDLGLLFTGQGGQWVGMGRGLHAAFPVFAEAFDEVCAAFGDGLRHVVFDGAEDLDDTGWAQPGLFAVEVALFRLLTSWGVSPGALAGHSIGELAAAHVAGVWSLDDAVRVVSARGRLMAALPAGGAMVAVQATEDEVTGRGVDIAAVNGPDSVVLSGDEQQVLAVAAEFAALGRRTKRLRVSHAFHSVLIEPMLDEYRAVLEQVSHQAPSLPLISTVTGALVSDEVRDPEYWVRQVRGTVRFHQAVQTMTASGVGTFLEVGPDAVLSGLVDGCVPVQRRDREQVHSLLTGLARLHVRGVGVDWQVFFAGTGARVVDLPTYPFQNRRYWLDVSPPEVGDRVAAPDVLPTGPDAHPGALSARLAATPRPEWEDLLLELVLDQTARVLGFTADHAPDPDGPFGELGFDSLTTVELVDRLRTATGTSLPATAVFDHPTPRLLAKVLTAALAEPGARRPETGLLAAFRATCVGGRPAEGFALLVAAADRRPRTGRLAAGTAVVFSRGDELPPLLCFPSVVAPSNPYQFARFAAGFRGALDLAVLRYPGFTAGTPLPRTRADVVAHLAGAVREQAGDAGAVLVGYSSGGWLAHAVAEHLAAAGAPPAGVVVLDSHLPGSPQLAEIQADLLAAIYGRDGDVDDAELTAMAAYLRLFEDWAPGATGVPTLVVSATTRRGAGPAPRYRVEWPGPHRAVHAALDHLSLIDESAHSTARVVRDWLTEECSHA</sequence>
<name>A0A5Q0H1Y1_SACSY</name>
<dbReference type="SUPFAM" id="SSF53901">
    <property type="entry name" value="Thiolase-like"/>
    <property type="match status" value="1"/>
</dbReference>
<dbReference type="PROSITE" id="PS52004">
    <property type="entry name" value="KS3_2"/>
    <property type="match status" value="1"/>
</dbReference>
<dbReference type="InterPro" id="IPR006162">
    <property type="entry name" value="Ppantetheine_attach_site"/>
</dbReference>
<dbReference type="Pfam" id="PF08990">
    <property type="entry name" value="Docking"/>
    <property type="match status" value="1"/>
</dbReference>
<gene>
    <name evidence="10" type="ORF">EKG83_24395</name>
</gene>
<reference evidence="11" key="1">
    <citation type="journal article" date="2021" name="Curr. Microbiol.">
        <title>Complete genome of nocamycin-producing strain Saccharothrix syringae NRRL B-16468 reveals the biosynthetic potential for secondary metabolites.</title>
        <authorList>
            <person name="Mo X."/>
            <person name="Yang S."/>
        </authorList>
    </citation>
    <scope>NUCLEOTIDE SEQUENCE [LARGE SCALE GENOMIC DNA]</scope>
    <source>
        <strain evidence="11">ATCC 51364 / DSM 43886 / JCM 6844 / KCTC 9398 / NBRC 14523 / NRRL B-16468 / INA 2240</strain>
    </source>
</reference>
<keyword evidence="7" id="KW-0012">Acyltransferase</keyword>
<dbReference type="InterPro" id="IPR020806">
    <property type="entry name" value="PKS_PP-bd"/>
</dbReference>
<dbReference type="InterPro" id="IPR036736">
    <property type="entry name" value="ACP-like_sf"/>
</dbReference>
<dbReference type="SMART" id="SM00827">
    <property type="entry name" value="PKS_AT"/>
    <property type="match status" value="1"/>
</dbReference>
<dbReference type="GO" id="GO:0033068">
    <property type="term" value="P:macrolide biosynthetic process"/>
    <property type="evidence" value="ECO:0007669"/>
    <property type="project" value="UniProtKB-ARBA"/>
</dbReference>
<keyword evidence="4" id="KW-0808">Transferase</keyword>
<protein>
    <submittedName>
        <fullName evidence="10">Type I polyketide synthase</fullName>
    </submittedName>
</protein>
<dbReference type="SMART" id="SM01294">
    <property type="entry name" value="PKS_PP_betabranch"/>
    <property type="match status" value="1"/>
</dbReference>
<keyword evidence="3" id="KW-0597">Phosphoprotein</keyword>
<dbReference type="Pfam" id="PF02801">
    <property type="entry name" value="Ketoacyl-synt_C"/>
    <property type="match status" value="1"/>
</dbReference>
<dbReference type="EMBL" id="CP034550">
    <property type="protein sequence ID" value="QFZ20139.1"/>
    <property type="molecule type" value="Genomic_DNA"/>
</dbReference>
<dbReference type="InterPro" id="IPR050091">
    <property type="entry name" value="PKS_NRPS_Biosynth_Enz"/>
</dbReference>
<dbReference type="Proteomes" id="UP000325787">
    <property type="component" value="Chromosome"/>
</dbReference>
<dbReference type="Gene3D" id="3.40.47.10">
    <property type="match status" value="1"/>
</dbReference>